<dbReference type="AlphaFoldDB" id="A0A5D4NTI3"/>
<evidence type="ECO:0000313" key="2">
    <source>
        <dbReference type="Proteomes" id="UP000322267"/>
    </source>
</evidence>
<gene>
    <name evidence="1" type="ORF">FZC78_06465</name>
</gene>
<protein>
    <submittedName>
        <fullName evidence="1">Uncharacterized protein</fullName>
    </submittedName>
</protein>
<sequence>MSIINSHTLKNKINKCNLIPLEVKSIKTTNQIELNINENEFLEFAKNAAFTYVYYYLTYYNQNDYIIPKGWYSEYSEEFKAAVAQHNRLLESFDFDAPRSLTLFIVQNGTYIGIIQENLWIDEQGISKAEDTIEEIEREFYSEVKKINDFQKEQQKEDENELRQSIFQDPEFRFCKNQERRYWYLVELLEEPEMKKYKYLVEPYGAPHIGKIKLFMDKTWMLYKERQN</sequence>
<proteinExistence type="predicted"/>
<name>A0A5D4NTI3_9BACI</name>
<reference evidence="1 2" key="1">
    <citation type="submission" date="2019-08" db="EMBL/GenBank/DDBJ databases">
        <title>Bacillus genomes from the desert of Cuatro Cienegas, Coahuila.</title>
        <authorList>
            <person name="Olmedo-Alvarez G."/>
        </authorList>
    </citation>
    <scope>NUCLEOTIDE SEQUENCE [LARGE SCALE GENOMIC DNA]</scope>
    <source>
        <strain evidence="1 2">CH34_1T</strain>
    </source>
</reference>
<dbReference type="OrthoDB" id="2861256at2"/>
<evidence type="ECO:0000313" key="1">
    <source>
        <dbReference type="EMBL" id="TYS17517.1"/>
    </source>
</evidence>
<comment type="caution">
    <text evidence="1">The sequence shown here is derived from an EMBL/GenBank/DDBJ whole genome shotgun (WGS) entry which is preliminary data.</text>
</comment>
<organism evidence="1 2">
    <name type="scientific">Rossellomorea vietnamensis</name>
    <dbReference type="NCBI Taxonomy" id="218284"/>
    <lineage>
        <taxon>Bacteria</taxon>
        <taxon>Bacillati</taxon>
        <taxon>Bacillota</taxon>
        <taxon>Bacilli</taxon>
        <taxon>Bacillales</taxon>
        <taxon>Bacillaceae</taxon>
        <taxon>Rossellomorea</taxon>
    </lineage>
</organism>
<accession>A0A5D4NTI3</accession>
<dbReference type="RefSeq" id="WP_148938855.1">
    <property type="nucleotide sequence ID" value="NZ_VTEI01000003.1"/>
</dbReference>
<dbReference type="Proteomes" id="UP000322267">
    <property type="component" value="Unassembled WGS sequence"/>
</dbReference>
<dbReference type="EMBL" id="VTEI01000003">
    <property type="protein sequence ID" value="TYS17517.1"/>
    <property type="molecule type" value="Genomic_DNA"/>
</dbReference>